<evidence type="ECO:0000313" key="2">
    <source>
        <dbReference type="Proteomes" id="UP000733379"/>
    </source>
</evidence>
<reference evidence="1 2" key="1">
    <citation type="submission" date="2021-06" db="EMBL/GenBank/DDBJ databases">
        <title>Actinomycetes sequencing.</title>
        <authorList>
            <person name="Shan Q."/>
        </authorList>
    </citation>
    <scope>NUCLEOTIDE SEQUENCE [LARGE SCALE GENOMIC DNA]</scope>
    <source>
        <strain evidence="1 2">NEAU-G5</strain>
    </source>
</reference>
<keyword evidence="2" id="KW-1185">Reference proteome</keyword>
<organism evidence="1 2">
    <name type="scientific">Nocardia albiluteola</name>
    <dbReference type="NCBI Taxonomy" id="2842303"/>
    <lineage>
        <taxon>Bacteria</taxon>
        <taxon>Bacillati</taxon>
        <taxon>Actinomycetota</taxon>
        <taxon>Actinomycetes</taxon>
        <taxon>Mycobacteriales</taxon>
        <taxon>Nocardiaceae</taxon>
        <taxon>Nocardia</taxon>
    </lineage>
</organism>
<comment type="caution">
    <text evidence="1">The sequence shown here is derived from an EMBL/GenBank/DDBJ whole genome shotgun (WGS) entry which is preliminary data.</text>
</comment>
<dbReference type="Proteomes" id="UP000733379">
    <property type="component" value="Unassembled WGS sequence"/>
</dbReference>
<dbReference type="RefSeq" id="WP_215915622.1">
    <property type="nucleotide sequence ID" value="NZ_JAHKNI010000001.1"/>
</dbReference>
<dbReference type="EMBL" id="JAHKNI010000001">
    <property type="protein sequence ID" value="MBU3060827.1"/>
    <property type="molecule type" value="Genomic_DNA"/>
</dbReference>
<evidence type="ECO:0000313" key="1">
    <source>
        <dbReference type="EMBL" id="MBU3060827.1"/>
    </source>
</evidence>
<name>A0ABS6AS25_9NOCA</name>
<accession>A0ABS6AS25</accession>
<proteinExistence type="predicted"/>
<gene>
    <name evidence="1" type="ORF">KO481_04715</name>
</gene>
<sequence>MHTSREELLDSVTAIPESRIPAATELPPQLEGLTVRREFRSVGLFSGEPDLAVRAKWIVLEELAQD</sequence>
<protein>
    <submittedName>
        <fullName evidence="1">Uncharacterized protein</fullName>
    </submittedName>
</protein>